<dbReference type="EMBL" id="BAUW01000011">
    <property type="protein sequence ID" value="GAE44686.1"/>
    <property type="molecule type" value="Genomic_DNA"/>
</dbReference>
<gene>
    <name evidence="1" type="ORF">JCM21738_1417</name>
</gene>
<accession>W4RK48</accession>
<name>W4RK48_9BACI</name>
<organism evidence="1 2">
    <name type="scientific">Mesobacillus boroniphilus JCM 21738</name>
    <dbReference type="NCBI Taxonomy" id="1294265"/>
    <lineage>
        <taxon>Bacteria</taxon>
        <taxon>Bacillati</taxon>
        <taxon>Bacillota</taxon>
        <taxon>Bacilli</taxon>
        <taxon>Bacillales</taxon>
        <taxon>Bacillaceae</taxon>
        <taxon>Mesobacillus</taxon>
    </lineage>
</organism>
<dbReference type="Proteomes" id="UP000018949">
    <property type="component" value="Unassembled WGS sequence"/>
</dbReference>
<reference evidence="1 2" key="1">
    <citation type="submission" date="2013-12" db="EMBL/GenBank/DDBJ databases">
        <title>NBRP : Genome information of microbial organism related human and environment.</title>
        <authorList>
            <person name="Hattori M."/>
            <person name="Oshima K."/>
            <person name="Inaba H."/>
            <person name="Suda W."/>
            <person name="Sakamoto M."/>
            <person name="Iino T."/>
            <person name="Kitahara M."/>
            <person name="Oshida Y."/>
            <person name="Iida T."/>
            <person name="Kudo T."/>
            <person name="Itoh T."/>
            <person name="Ahmed I."/>
            <person name="Ohkuma M."/>
        </authorList>
    </citation>
    <scope>NUCLEOTIDE SEQUENCE [LARGE SCALE GENOMIC DNA]</scope>
    <source>
        <strain evidence="1 2">JCM 21738</strain>
    </source>
</reference>
<keyword evidence="2" id="KW-1185">Reference proteome</keyword>
<evidence type="ECO:0000313" key="1">
    <source>
        <dbReference type="EMBL" id="GAE44686.1"/>
    </source>
</evidence>
<protein>
    <submittedName>
        <fullName evidence="1">Uncharacterized protein</fullName>
    </submittedName>
</protein>
<dbReference type="AlphaFoldDB" id="W4RK48"/>
<evidence type="ECO:0000313" key="2">
    <source>
        <dbReference type="Proteomes" id="UP000018949"/>
    </source>
</evidence>
<comment type="caution">
    <text evidence="1">The sequence shown here is derived from an EMBL/GenBank/DDBJ whole genome shotgun (WGS) entry which is preliminary data.</text>
</comment>
<proteinExistence type="predicted"/>
<sequence>MESESVQAFLKQFHLRQNAVFTEDTIEKILGMTVITAGKMVIHHTNPRTESIFLR</sequence>